<proteinExistence type="predicted"/>
<keyword evidence="2 5" id="KW-0812">Transmembrane</keyword>
<feature type="transmembrane region" description="Helical" evidence="5">
    <location>
        <begin position="169"/>
        <end position="186"/>
    </location>
</feature>
<dbReference type="GO" id="GO:0030255">
    <property type="term" value="P:protein secretion by the type IV secretion system"/>
    <property type="evidence" value="ECO:0007669"/>
    <property type="project" value="InterPro"/>
</dbReference>
<feature type="transmembrane region" description="Helical" evidence="5">
    <location>
        <begin position="235"/>
        <end position="254"/>
    </location>
</feature>
<organism evidence="6">
    <name type="scientific">Klebsiella pneumoniae</name>
    <dbReference type="NCBI Taxonomy" id="573"/>
    <lineage>
        <taxon>Bacteria</taxon>
        <taxon>Pseudomonadati</taxon>
        <taxon>Pseudomonadota</taxon>
        <taxon>Gammaproteobacteria</taxon>
        <taxon>Enterobacterales</taxon>
        <taxon>Enterobacteriaceae</taxon>
        <taxon>Klebsiella/Raoultella group</taxon>
        <taxon>Klebsiella</taxon>
        <taxon>Klebsiella pneumoniae complex</taxon>
    </lineage>
</organism>
<gene>
    <name evidence="6" type="primary">virB6</name>
</gene>
<evidence type="ECO:0000313" key="6">
    <source>
        <dbReference type="EMBL" id="AHG50691.1"/>
    </source>
</evidence>
<sequence>MAGETSVFFQTAQRAIMSVLERSLANQTDGFINTAYVFGRYGVQIYDLWYAYTVIAGKQRAPTQDFVWNLTRLFVILMFVKNMDGWLNYALTGIDGLKETLSGGANVWKSCDELWLKTTQAAAHIYSKDTTDYVKVPGMMGALFVYAGGILSLLAAAITFLMAEITIKLLAVTAPLFIFCLSYGFLRQMFNSWLQLIISSCLVLMFGSLALRAGTMYLSYILSQSISDASNGSNLIQIGATSLAAGIFMAFVIWQAKHYASQIAGVGVEGAMQGAAAMGMGALGFGAAKLGLGAAKRAGRGTMGFGRGALGQKGGFGKSTGVSGKAGNLVGQGARGAAQGTYSVGKAVVKQVRQRYGN</sequence>
<accession>W0NN70</accession>
<dbReference type="Pfam" id="PF04610">
    <property type="entry name" value="TrbL"/>
    <property type="match status" value="1"/>
</dbReference>
<feature type="transmembrane region" description="Helical" evidence="5">
    <location>
        <begin position="193"/>
        <end position="215"/>
    </location>
</feature>
<dbReference type="GO" id="GO:0016020">
    <property type="term" value="C:membrane"/>
    <property type="evidence" value="ECO:0007669"/>
    <property type="project" value="UniProtKB-SubCell"/>
</dbReference>
<geneLocation type="plasmid" evidence="6">
    <name>pHS062105-3</name>
</geneLocation>
<keyword evidence="6" id="KW-0614">Plasmid</keyword>
<evidence type="ECO:0000256" key="4">
    <source>
        <dbReference type="ARBA" id="ARBA00023136"/>
    </source>
</evidence>
<keyword evidence="3 5" id="KW-1133">Transmembrane helix</keyword>
<dbReference type="InterPro" id="IPR007688">
    <property type="entry name" value="Conjugal_tfr_TrbL/VirB6"/>
</dbReference>
<dbReference type="RefSeq" id="WP_030003462.1">
    <property type="nucleotide sequence ID" value="NC_023331.1"/>
</dbReference>
<reference evidence="6" key="1">
    <citation type="submission" date="2014-01" db="EMBL/GenBank/DDBJ databases">
        <title>A P3 type conjugative plasmid which mediate carbapenem resistance in Klebsiella pneumoniae.</title>
        <authorList>
            <person name="Jiang X."/>
            <person name="Zhang Y."/>
            <person name="Li G."/>
        </authorList>
    </citation>
    <scope>NUCLEOTIDE SEQUENCE</scope>
    <source>
        <strain evidence="6">HS062105</strain>
        <plasmid evidence="6">pHS062105-3</plasmid>
    </source>
</reference>
<evidence type="ECO:0000256" key="3">
    <source>
        <dbReference type="ARBA" id="ARBA00022989"/>
    </source>
</evidence>
<comment type="subcellular location">
    <subcellularLocation>
        <location evidence="1">Membrane</location>
        <topology evidence="1">Multi-pass membrane protein</topology>
    </subcellularLocation>
</comment>
<dbReference type="EMBL" id="KF623109">
    <property type="protein sequence ID" value="AHG50691.1"/>
    <property type="molecule type" value="Genomic_DNA"/>
</dbReference>
<feature type="transmembrane region" description="Helical" evidence="5">
    <location>
        <begin position="143"/>
        <end position="163"/>
    </location>
</feature>
<keyword evidence="4 5" id="KW-0472">Membrane</keyword>
<name>W0NN70_KLEPN</name>
<evidence type="ECO:0000256" key="1">
    <source>
        <dbReference type="ARBA" id="ARBA00004141"/>
    </source>
</evidence>
<evidence type="ECO:0000256" key="2">
    <source>
        <dbReference type="ARBA" id="ARBA00022692"/>
    </source>
</evidence>
<evidence type="ECO:0000256" key="5">
    <source>
        <dbReference type="SAM" id="Phobius"/>
    </source>
</evidence>
<protein>
    <submittedName>
        <fullName evidence="6">VirB6-like protein</fullName>
    </submittedName>
</protein>
<dbReference type="AlphaFoldDB" id="W0NN70"/>